<dbReference type="EMBL" id="CP041614">
    <property type="protein sequence ID" value="QDO84507.1"/>
    <property type="molecule type" value="Genomic_DNA"/>
</dbReference>
<feature type="coiled-coil region" evidence="1">
    <location>
        <begin position="1105"/>
        <end position="1169"/>
    </location>
</feature>
<dbReference type="InterPro" id="IPR013491">
    <property type="entry name" value="Tape_meas_N"/>
</dbReference>
<reference evidence="4 5" key="1">
    <citation type="submission" date="2019-07" db="EMBL/GenBank/DDBJ databases">
        <title>Shewanella sp. YLB-06 whole genomic sequence.</title>
        <authorList>
            <person name="Yu L."/>
        </authorList>
    </citation>
    <scope>NUCLEOTIDE SEQUENCE [LARGE SCALE GENOMIC DNA]</scope>
    <source>
        <strain evidence="4 5">YLB-06</strain>
    </source>
</reference>
<dbReference type="RefSeq" id="WP_144046863.1">
    <property type="nucleotide sequence ID" value="NZ_CP041614.1"/>
</dbReference>
<name>A0ABX5WZG8_9GAMM</name>
<proteinExistence type="predicted"/>
<feature type="coiled-coil region" evidence="1">
    <location>
        <begin position="196"/>
        <end position="234"/>
    </location>
</feature>
<dbReference type="NCBIfam" id="TIGR02675">
    <property type="entry name" value="tape_meas_nterm"/>
    <property type="match status" value="1"/>
</dbReference>
<dbReference type="PANTHER" id="PTHR38812">
    <property type="entry name" value="MU-LIKE PROPHAGE FLUMU PROTEIN GP42"/>
    <property type="match status" value="1"/>
</dbReference>
<feature type="region of interest" description="Disordered" evidence="2">
    <location>
        <begin position="1195"/>
        <end position="1245"/>
    </location>
</feature>
<evidence type="ECO:0000256" key="2">
    <source>
        <dbReference type="SAM" id="MobiDB-lite"/>
    </source>
</evidence>
<feature type="domain" description="Tape measure protein N-terminal" evidence="3">
    <location>
        <begin position="320"/>
        <end position="500"/>
    </location>
</feature>
<dbReference type="InterPro" id="IPR053058">
    <property type="entry name" value="Mulikevirus_tape_measure"/>
</dbReference>
<keyword evidence="1" id="KW-0175">Coiled coil</keyword>
<evidence type="ECO:0000313" key="5">
    <source>
        <dbReference type="Proteomes" id="UP000315947"/>
    </source>
</evidence>
<feature type="coiled-coil region" evidence="1">
    <location>
        <begin position="98"/>
        <end position="167"/>
    </location>
</feature>
<evidence type="ECO:0000256" key="1">
    <source>
        <dbReference type="SAM" id="Coils"/>
    </source>
</evidence>
<protein>
    <submittedName>
        <fullName evidence="4">Tape measure protein</fullName>
    </submittedName>
</protein>
<dbReference type="Proteomes" id="UP000315947">
    <property type="component" value="Chromosome"/>
</dbReference>
<dbReference type="PANTHER" id="PTHR38812:SF2">
    <property type="entry name" value="MU-LIKE PROPHAGE FLUMU PROTEIN GP42"/>
    <property type="match status" value="1"/>
</dbReference>
<gene>
    <name evidence="4" type="ORF">FM037_16460</name>
</gene>
<sequence>MSFKDQVVNLIIKGKDLFSSEANKSEKALADLAQQSEILNERLHELEDLQGAVGAMDDLTRAISKGEKAYTDNSLALDKLVKEQKQAITAVKLLDGAHKEASAQTEKTEQEYQQAKTQLAQYEQQLENTRAQVDKLTAQQQKGSQASKEQAAALNKASVDLKQLEQAQSTTEASAKALSIALDKQRHELDAIGTSADEAGRKKAEYTLKVKNARSELNKLATSLGKNKTELEQQTNKLTKAGYSMDKLADASKELKQQQVAAKTAISGVNKQLSRHDKLLTESKKSARDFGGSIGSATQSLLAMAGAYIGIDRLWESLKGILTTGDDARAFTVQMSAMMGSIAQGEQATAWIKEFANKTGTRLESVRTAFTSLKTFGIDPMNGALQSMVDYNARLGGSQEKLEGIILAVGQAWAKQKLQGEEILQLVERGVPVWDLLEKVTGKNTIQLQKLSASGQLGRETLAALFNEMGKQANGQASKSLDRLAGQVNLISNKFEEFKRIIADSGVYQVAVDFIKDLNEQFDRLNQDGKIKAAAEDISQFFSSILRDGGSSLKGMLDNITAFAEALNVISGSLKLVWNSISAGIVSVAAVATKSWALMTEGFAIFVESLGGEESAAKIRKASELLNALSAGYLKQLEQDSQDIKTAWAQVTNTVESDTTAAYQKIASEAVKSTTTQVSEAEKVVAAGNKQIETLTAQELAAKQAYTELVDGAQKGGEASYLFMEAQNDLGRVTLELSVAQQGQIKNQQQLELAIIKATAATKAELLVQQQLAQQTLVEVRRAFIQGTASVEKYGTAQKSLELITAKLAATQKKQTQLQQLQAASAKELEDIMVKAGITTVKTLRDQEQAARITYQVIKKGAKEGAVSTYELNQAFLKYAEAAVQAAAASDKQVDASVRQQAAALGLTGDLELVIAQYQRLNEVQKGLGKQTGNTKDKVETDSKGIGTTISNTMNTVTKSAEKAGYALVSIAQAFTNHLQSVTADIAELSEGATVYFKNILYHQNKLVDDSSELEKVRAEYRSLSVELGNIQNDFAAFIDFTGIRSFAIETVIASKKTKLAYYEQRMELLRLTEALDGVGGANVELVRKAEMASRSLSLVNDQDMSLLTSAIDKAKDKMDELRGSAKDTLSSLKDELDGLEGDNAAIEKRAYERQLAELNEQLIKARRTGDENLIAQLEESERILKRIHSMKMAEFKAQKEADKASRQQNDTEQVKPTPASVKPSPAATKYIAPVPTPTPQPLPSSLDETVLVLQIGSKRFNTQTSKSILAELMAEMTRQQQVGG</sequence>
<keyword evidence="5" id="KW-1185">Reference proteome</keyword>
<accession>A0ABX5WZG8</accession>
<feature type="compositionally biased region" description="Basic and acidic residues" evidence="2">
    <location>
        <begin position="1195"/>
        <end position="1206"/>
    </location>
</feature>
<evidence type="ECO:0000259" key="3">
    <source>
        <dbReference type="Pfam" id="PF20155"/>
    </source>
</evidence>
<feature type="coiled-coil region" evidence="1">
    <location>
        <begin position="22"/>
        <end position="49"/>
    </location>
</feature>
<organism evidence="4 5">
    <name type="scientific">Shewanella psychropiezotolerans</name>
    <dbReference type="NCBI Taxonomy" id="2593655"/>
    <lineage>
        <taxon>Bacteria</taxon>
        <taxon>Pseudomonadati</taxon>
        <taxon>Pseudomonadota</taxon>
        <taxon>Gammaproteobacteria</taxon>
        <taxon>Alteromonadales</taxon>
        <taxon>Shewanellaceae</taxon>
        <taxon>Shewanella</taxon>
    </lineage>
</organism>
<dbReference type="Pfam" id="PF20155">
    <property type="entry name" value="TMP_3"/>
    <property type="match status" value="1"/>
</dbReference>
<evidence type="ECO:0000313" key="4">
    <source>
        <dbReference type="EMBL" id="QDO84507.1"/>
    </source>
</evidence>